<dbReference type="Proteomes" id="UP000069526">
    <property type="component" value="Unassembled WGS sequence"/>
</dbReference>
<evidence type="ECO:0000259" key="4">
    <source>
        <dbReference type="PROSITE" id="PS50987"/>
    </source>
</evidence>
<evidence type="ECO:0000313" key="5">
    <source>
        <dbReference type="EMBL" id="CYV67321.1"/>
    </source>
</evidence>
<dbReference type="RefSeq" id="WP_024395273.1">
    <property type="nucleotide sequence ID" value="NZ_AP023392.1"/>
</dbReference>
<organism evidence="7 10">
    <name type="scientific">Streptococcus suis</name>
    <dbReference type="NCBI Taxonomy" id="1307"/>
    <lineage>
        <taxon>Bacteria</taxon>
        <taxon>Bacillati</taxon>
        <taxon>Bacillota</taxon>
        <taxon>Bacilli</taxon>
        <taxon>Lactobacillales</taxon>
        <taxon>Streptococcaceae</taxon>
        <taxon>Streptococcus</taxon>
    </lineage>
</organism>
<keyword evidence="1" id="KW-0805">Transcription regulation</keyword>
<evidence type="ECO:0000313" key="8">
    <source>
        <dbReference type="Proteomes" id="UP000069526"/>
    </source>
</evidence>
<dbReference type="InterPro" id="IPR036388">
    <property type="entry name" value="WH-like_DNA-bd_sf"/>
</dbReference>
<dbReference type="SUPFAM" id="SSF46785">
    <property type="entry name" value="Winged helix' DNA-binding domain"/>
    <property type="match status" value="1"/>
</dbReference>
<proteinExistence type="predicted"/>
<gene>
    <name evidence="5" type="primary">arsR_2</name>
    <name evidence="6" type="synonym">arsR</name>
    <name evidence="5" type="ORF">ERS132440_01433</name>
    <name evidence="6" type="ORF">ERS132539_01414</name>
    <name evidence="7" type="ORF">FH692_06635</name>
</gene>
<dbReference type="PANTHER" id="PTHR33154">
    <property type="entry name" value="TRANSCRIPTIONAL REGULATOR, ARSR FAMILY"/>
    <property type="match status" value="1"/>
</dbReference>
<dbReference type="EMBL" id="VIEK01000009">
    <property type="protein sequence ID" value="TQE88342.1"/>
    <property type="molecule type" value="Genomic_DNA"/>
</dbReference>
<dbReference type="PANTHER" id="PTHR33154:SF33">
    <property type="entry name" value="TRANSCRIPTIONAL REPRESSOR SDPR"/>
    <property type="match status" value="1"/>
</dbReference>
<dbReference type="PROSITE" id="PS50987">
    <property type="entry name" value="HTH_ARSR_2"/>
    <property type="match status" value="1"/>
</dbReference>
<sequence length="102" mass="11700">MNYLEILKVLANSSRLHILHLLKNPREHFVHKPQSGVDMVEVGVCLEEIQRVSGLSQSTTSTYMNMMKKVGLVQVTRLGKYTYFKRNEEVLTSLSSYLVNDL</sequence>
<evidence type="ECO:0000313" key="9">
    <source>
        <dbReference type="Proteomes" id="UP000074356"/>
    </source>
</evidence>
<evidence type="ECO:0000313" key="7">
    <source>
        <dbReference type="EMBL" id="TQE88342.1"/>
    </source>
</evidence>
<dbReference type="InterPro" id="IPR011991">
    <property type="entry name" value="ArsR-like_HTH"/>
</dbReference>
<evidence type="ECO:0000256" key="1">
    <source>
        <dbReference type="ARBA" id="ARBA00023015"/>
    </source>
</evidence>
<dbReference type="InterPro" id="IPR036390">
    <property type="entry name" value="WH_DNA-bd_sf"/>
</dbReference>
<dbReference type="EMBL" id="FIIB01000011">
    <property type="protein sequence ID" value="CYV67321.1"/>
    <property type="molecule type" value="Genomic_DNA"/>
</dbReference>
<keyword evidence="2" id="KW-0238">DNA-binding</keyword>
<evidence type="ECO:0000256" key="3">
    <source>
        <dbReference type="ARBA" id="ARBA00023163"/>
    </source>
</evidence>
<feature type="domain" description="HTH arsR-type" evidence="4">
    <location>
        <begin position="1"/>
        <end position="102"/>
    </location>
</feature>
<protein>
    <submittedName>
        <fullName evidence="5">ArsR family transcriptional regulator</fullName>
    </submittedName>
    <submittedName>
        <fullName evidence="7">Winged helix-turn-helix transcriptional regulator</fullName>
    </submittedName>
</protein>
<dbReference type="SMART" id="SM00418">
    <property type="entry name" value="HTH_ARSR"/>
    <property type="match status" value="1"/>
</dbReference>
<evidence type="ECO:0000256" key="2">
    <source>
        <dbReference type="ARBA" id="ARBA00023125"/>
    </source>
</evidence>
<evidence type="ECO:0000313" key="10">
    <source>
        <dbReference type="Proteomes" id="UP000315224"/>
    </source>
</evidence>
<dbReference type="CDD" id="cd00090">
    <property type="entry name" value="HTH_ARSR"/>
    <property type="match status" value="1"/>
</dbReference>
<name>A0A0Z8L611_STRSU</name>
<dbReference type="Gene3D" id="1.10.10.10">
    <property type="entry name" value="Winged helix-like DNA-binding domain superfamily/Winged helix DNA-binding domain"/>
    <property type="match status" value="1"/>
</dbReference>
<evidence type="ECO:0000313" key="6">
    <source>
        <dbReference type="EMBL" id="CYW37406.1"/>
    </source>
</evidence>
<dbReference type="AlphaFoldDB" id="A0A0Z8L611"/>
<reference evidence="7 10" key="2">
    <citation type="submission" date="2019-06" db="EMBL/GenBank/DDBJ databases">
        <title>Comprehensive assessment of Oxford Nanopore MinION sequencing for bacterial characterization and routine diagnosis.</title>
        <authorList>
            <person name="Tan S."/>
            <person name="Dvorak C.M.T."/>
            <person name="Gebhart C."/>
            <person name="Estrada A."/>
            <person name="Marthaler D.G."/>
            <person name="Murtaugh M.P."/>
        </authorList>
    </citation>
    <scope>NUCLEOTIDE SEQUENCE [LARGE SCALE GENOMIC DNA]</scope>
    <source>
        <strain evidence="7 10">2017UMN1435.21</strain>
    </source>
</reference>
<dbReference type="Proteomes" id="UP000315224">
    <property type="component" value="Unassembled WGS sequence"/>
</dbReference>
<dbReference type="GO" id="GO:0003700">
    <property type="term" value="F:DNA-binding transcription factor activity"/>
    <property type="evidence" value="ECO:0007669"/>
    <property type="project" value="InterPro"/>
</dbReference>
<keyword evidence="3" id="KW-0804">Transcription</keyword>
<dbReference type="GO" id="GO:0003677">
    <property type="term" value="F:DNA binding"/>
    <property type="evidence" value="ECO:0007669"/>
    <property type="project" value="UniProtKB-KW"/>
</dbReference>
<dbReference type="InterPro" id="IPR051081">
    <property type="entry name" value="HTH_MetalResp_TranReg"/>
</dbReference>
<reference evidence="8 9" key="1">
    <citation type="submission" date="2016-02" db="EMBL/GenBank/DDBJ databases">
        <authorList>
            <consortium name="Pathogen Informatics"/>
        </authorList>
    </citation>
    <scope>NUCLEOTIDE SEQUENCE [LARGE SCALE GENOMIC DNA]</scope>
    <source>
        <strain evidence="5 9">LSS78</strain>
        <strain evidence="6 8">SS1013</strain>
    </source>
</reference>
<accession>A0A0Z8L611</accession>
<dbReference type="InterPro" id="IPR001845">
    <property type="entry name" value="HTH_ArsR_DNA-bd_dom"/>
</dbReference>
<dbReference type="EMBL" id="FIJK01000034">
    <property type="protein sequence ID" value="CYW37406.1"/>
    <property type="molecule type" value="Genomic_DNA"/>
</dbReference>
<dbReference type="Proteomes" id="UP000074356">
    <property type="component" value="Unassembled WGS sequence"/>
</dbReference>